<keyword evidence="2" id="KW-1185">Reference proteome</keyword>
<protein>
    <recommendedName>
        <fullName evidence="3">YbbR family protein</fullName>
    </recommendedName>
</protein>
<dbReference type="AlphaFoldDB" id="C6HVF2"/>
<name>C6HVF2_9BACT</name>
<dbReference type="Gene3D" id="2.170.120.40">
    <property type="entry name" value="YbbR-like domain"/>
    <property type="match status" value="1"/>
</dbReference>
<reference evidence="1 2" key="1">
    <citation type="journal article" date="2009" name="Appl. Environ. Microbiol.">
        <title>Community genomic and proteomic analyses of chemoautotrophic iron-oxidizing "Leptospirillum rubarum" (Group II) and "Leptospirillum ferrodiazotrophum" (Group III) bacteria in acid mine drainage biofilms.</title>
        <authorList>
            <person name="Goltsman D.S."/>
            <person name="Denef V.J."/>
            <person name="Singer S.W."/>
            <person name="VerBerkmoes N.C."/>
            <person name="Lefsrud M."/>
            <person name="Mueller R.S."/>
            <person name="Dick G.J."/>
            <person name="Sun C.L."/>
            <person name="Wheeler K.E."/>
            <person name="Zemla A."/>
            <person name="Baker B.J."/>
            <person name="Hauser L."/>
            <person name="Land M."/>
            <person name="Shah M.B."/>
            <person name="Thelen M.P."/>
            <person name="Hettich R.L."/>
            <person name="Banfield J.F."/>
        </authorList>
    </citation>
    <scope>NUCLEOTIDE SEQUENCE [LARGE SCALE GENOMIC DNA]</scope>
</reference>
<dbReference type="InterPro" id="IPR012505">
    <property type="entry name" value="YbbR"/>
</dbReference>
<dbReference type="Proteomes" id="UP000009374">
    <property type="component" value="Unassembled WGS sequence"/>
</dbReference>
<dbReference type="PANTHER" id="PTHR37804:SF1">
    <property type="entry name" value="CDAA REGULATORY PROTEIN CDAR"/>
    <property type="match status" value="1"/>
</dbReference>
<evidence type="ECO:0008006" key="3">
    <source>
        <dbReference type="Google" id="ProtNLM"/>
    </source>
</evidence>
<organism evidence="1 2">
    <name type="scientific">Leptospirillum ferrodiazotrophum</name>
    <dbReference type="NCBI Taxonomy" id="412449"/>
    <lineage>
        <taxon>Bacteria</taxon>
        <taxon>Pseudomonadati</taxon>
        <taxon>Nitrospirota</taxon>
        <taxon>Nitrospiria</taxon>
        <taxon>Nitrospirales</taxon>
        <taxon>Nitrospiraceae</taxon>
        <taxon>Leptospirillum</taxon>
    </lineage>
</organism>
<dbReference type="PANTHER" id="PTHR37804">
    <property type="entry name" value="CDAA REGULATORY PROTEIN CDAR"/>
    <property type="match status" value="1"/>
</dbReference>
<dbReference type="Pfam" id="PF07949">
    <property type="entry name" value="YbbR"/>
    <property type="match status" value="1"/>
</dbReference>
<dbReference type="EMBL" id="GG693862">
    <property type="protein sequence ID" value="EES53526.1"/>
    <property type="molecule type" value="Genomic_DNA"/>
</dbReference>
<evidence type="ECO:0000313" key="1">
    <source>
        <dbReference type="EMBL" id="EES53526.1"/>
    </source>
</evidence>
<accession>C6HVF2</accession>
<dbReference type="InterPro" id="IPR053154">
    <property type="entry name" value="c-di-AMP_regulator"/>
</dbReference>
<sequence>MTGRWEGLSRSLMRNLPIKILALVLSLSLWYHISRTGNEYLTLTLPVTVSNLPPHLELNRATPDHVTVTLKGPHGMGSLIRPERLTILLDGRHFRPGRTNLPLETGNVALPSGIRVIHFSPPSLSLSILPLGRREIPIVPQFIGETRDRIAPIRIHVVPRQALVEGDRTLLSTISFIKTQPIELKTLSDKSAQTLSLSLVSPDPVRIRILSPRKVTIEIARSSRRR</sequence>
<gene>
    <name evidence="1" type="ORF">UBAL3_78920119</name>
</gene>
<evidence type="ECO:0000313" key="2">
    <source>
        <dbReference type="Proteomes" id="UP000009374"/>
    </source>
</evidence>
<dbReference type="Gene3D" id="2.170.120.30">
    <property type="match status" value="1"/>
</dbReference>
<proteinExistence type="predicted"/>